<evidence type="ECO:0000256" key="3">
    <source>
        <dbReference type="ARBA" id="ARBA00022553"/>
    </source>
</evidence>
<evidence type="ECO:0000256" key="7">
    <source>
        <dbReference type="ARBA" id="ARBA00022753"/>
    </source>
</evidence>
<dbReference type="InterPro" id="IPR027483">
    <property type="entry name" value="PInositol-4-P-4/5-kinase_C_sf"/>
</dbReference>
<dbReference type="PANTHER" id="PTHR45748">
    <property type="entry name" value="1-PHOSPHATIDYLINOSITOL 3-PHOSPHATE 5-KINASE-RELATED"/>
    <property type="match status" value="1"/>
</dbReference>
<keyword evidence="21" id="KW-1185">Reference proteome</keyword>
<dbReference type="Proteomes" id="UP000038040">
    <property type="component" value="Unplaced"/>
</dbReference>
<dbReference type="WBParaSite" id="DME_0000843001-mRNA-1">
    <property type="protein sequence ID" value="DME_0000843001-mRNA-1"/>
    <property type="gene ID" value="DME_0000843001"/>
</dbReference>
<dbReference type="InterPro" id="IPR027484">
    <property type="entry name" value="PInositol-4-P-5-kinase_N"/>
</dbReference>
<feature type="region of interest" description="Disordered" evidence="16">
    <location>
        <begin position="76"/>
        <end position="101"/>
    </location>
</feature>
<evidence type="ECO:0000256" key="2">
    <source>
        <dbReference type="ARBA" id="ARBA00012009"/>
    </source>
</evidence>
<keyword evidence="6 15" id="KW-0547">Nucleotide-binding</keyword>
<dbReference type="FunFam" id="3.30.810.10:FF:000001">
    <property type="entry name" value="1-phosphatidylinositol 3-phosphate 5-kinase FAB1"/>
    <property type="match status" value="1"/>
</dbReference>
<dbReference type="Gene3D" id="3.30.800.10">
    <property type="entry name" value="Phosphatidylinositol Phosphate Kinase II Beta"/>
    <property type="match status" value="1"/>
</dbReference>
<reference evidence="19 21" key="2">
    <citation type="submission" date="2018-11" db="EMBL/GenBank/DDBJ databases">
        <authorList>
            <consortium name="Pathogen Informatics"/>
        </authorList>
    </citation>
    <scope>NUCLEOTIDE SEQUENCE [LARGE SCALE GENOMIC DNA]</scope>
</reference>
<evidence type="ECO:0000256" key="15">
    <source>
        <dbReference type="PROSITE-ProRule" id="PRU00781"/>
    </source>
</evidence>
<dbReference type="InterPro" id="IPR027409">
    <property type="entry name" value="GroEL-like_apical_dom_sf"/>
</dbReference>
<evidence type="ECO:0000313" key="22">
    <source>
        <dbReference type="WBParaSite" id="DME_0000843001-mRNA-1"/>
    </source>
</evidence>
<dbReference type="AlphaFoldDB" id="A0A0N4UKY8"/>
<dbReference type="GO" id="GO:0016192">
    <property type="term" value="P:vesicle-mediated transport"/>
    <property type="evidence" value="ECO:0007669"/>
    <property type="project" value="UniProtKB-ARBA"/>
</dbReference>
<protein>
    <recommendedName>
        <fullName evidence="2">1-phosphatidylinositol-3-phosphate 5-kinase</fullName>
        <ecNumber evidence="2">2.7.1.150</ecNumber>
    </recommendedName>
</protein>
<accession>A0A0N4UKY8</accession>
<dbReference type="STRING" id="318479.A0A0N4UKY8"/>
<evidence type="ECO:0000259" key="18">
    <source>
        <dbReference type="PROSITE" id="PS51455"/>
    </source>
</evidence>
<keyword evidence="11 15" id="KW-0067">ATP-binding</keyword>
<gene>
    <name evidence="19" type="ORF">DME_LOCUS10374</name>
</gene>
<dbReference type="InterPro" id="IPR013083">
    <property type="entry name" value="Znf_RING/FYVE/PHD"/>
</dbReference>
<dbReference type="SUPFAM" id="SSF56104">
    <property type="entry name" value="SAICAR synthase-like"/>
    <property type="match status" value="1"/>
</dbReference>
<dbReference type="GO" id="GO:0046854">
    <property type="term" value="P:phosphatidylinositol phosphate biosynthetic process"/>
    <property type="evidence" value="ECO:0007669"/>
    <property type="project" value="TreeGrafter"/>
</dbReference>
<evidence type="ECO:0000256" key="6">
    <source>
        <dbReference type="ARBA" id="ARBA00022741"/>
    </source>
</evidence>
<keyword evidence="10" id="KW-0862">Zinc</keyword>
<dbReference type="InterPro" id="IPR044769">
    <property type="entry name" value="PIKfyve_PIPKc"/>
</dbReference>
<dbReference type="FunFam" id="3.30.40.10:FF:000057">
    <property type="entry name" value="1-phosphatidylinositol 3-phosphate 5-kinase isoform X1"/>
    <property type="match status" value="1"/>
</dbReference>
<keyword evidence="4 15" id="KW-0808">Transferase</keyword>
<dbReference type="Proteomes" id="UP000274756">
    <property type="component" value="Unassembled WGS sequence"/>
</dbReference>
<evidence type="ECO:0000313" key="19">
    <source>
        <dbReference type="EMBL" id="VDN60401.1"/>
    </source>
</evidence>
<evidence type="ECO:0000256" key="1">
    <source>
        <dbReference type="ARBA" id="ARBA00004608"/>
    </source>
</evidence>
<keyword evidence="12" id="KW-0472">Membrane</keyword>
<dbReference type="OrthoDB" id="158357at2759"/>
<dbReference type="SMART" id="SM00064">
    <property type="entry name" value="FYVE"/>
    <property type="match status" value="1"/>
</dbReference>
<evidence type="ECO:0000256" key="14">
    <source>
        <dbReference type="PROSITE-ProRule" id="PRU00091"/>
    </source>
</evidence>
<dbReference type="InterPro" id="IPR002498">
    <property type="entry name" value="PInositol-4-P-4/5-kinase_core"/>
</dbReference>
<comment type="subcellular location">
    <subcellularLocation>
        <location evidence="1">Endosome membrane</location>
    </subcellularLocation>
</comment>
<dbReference type="SUPFAM" id="SSF57903">
    <property type="entry name" value="FYVE/PHD zinc finger"/>
    <property type="match status" value="1"/>
</dbReference>
<dbReference type="Pfam" id="PF01363">
    <property type="entry name" value="FYVE"/>
    <property type="match status" value="1"/>
</dbReference>
<evidence type="ECO:0000313" key="21">
    <source>
        <dbReference type="Proteomes" id="UP000274756"/>
    </source>
</evidence>
<evidence type="ECO:0000256" key="13">
    <source>
        <dbReference type="ARBA" id="ARBA00052820"/>
    </source>
</evidence>
<evidence type="ECO:0000256" key="9">
    <source>
        <dbReference type="ARBA" id="ARBA00022777"/>
    </source>
</evidence>
<dbReference type="SMART" id="SM00330">
    <property type="entry name" value="PIPKc"/>
    <property type="match status" value="1"/>
</dbReference>
<dbReference type="Pfam" id="PF01504">
    <property type="entry name" value="PIP5K"/>
    <property type="match status" value="1"/>
</dbReference>
<keyword evidence="5" id="KW-0479">Metal-binding</keyword>
<keyword evidence="8 14" id="KW-0863">Zinc-finger</keyword>
<keyword evidence="7" id="KW-0967">Endosome</keyword>
<reference evidence="22" key="1">
    <citation type="submission" date="2016-04" db="UniProtKB">
        <authorList>
            <consortium name="WormBaseParasite"/>
        </authorList>
    </citation>
    <scope>IDENTIFICATION</scope>
</reference>
<evidence type="ECO:0000313" key="20">
    <source>
        <dbReference type="Proteomes" id="UP000038040"/>
    </source>
</evidence>
<dbReference type="GO" id="GO:0005524">
    <property type="term" value="F:ATP binding"/>
    <property type="evidence" value="ECO:0007669"/>
    <property type="project" value="UniProtKB-UniRule"/>
</dbReference>
<evidence type="ECO:0000256" key="16">
    <source>
        <dbReference type="SAM" id="MobiDB-lite"/>
    </source>
</evidence>
<proteinExistence type="predicted"/>
<keyword evidence="9 15" id="KW-0418">Kinase</keyword>
<evidence type="ECO:0000256" key="4">
    <source>
        <dbReference type="ARBA" id="ARBA00022679"/>
    </source>
</evidence>
<dbReference type="Pfam" id="PF00118">
    <property type="entry name" value="Cpn60_TCP1"/>
    <property type="match status" value="1"/>
</dbReference>
<dbReference type="InterPro" id="IPR017455">
    <property type="entry name" value="Znf_FYVE-rel"/>
</dbReference>
<feature type="domain" description="PIPK" evidence="18">
    <location>
        <begin position="1251"/>
        <end position="1574"/>
    </location>
</feature>
<dbReference type="PROSITE" id="PS50178">
    <property type="entry name" value="ZF_FYVE"/>
    <property type="match status" value="1"/>
</dbReference>
<dbReference type="SUPFAM" id="SSF52029">
    <property type="entry name" value="GroEL apical domain-like"/>
    <property type="match status" value="1"/>
</dbReference>
<dbReference type="InterPro" id="IPR011011">
    <property type="entry name" value="Znf_FYVE_PHD"/>
</dbReference>
<name>A0A0N4UKY8_DRAME</name>
<organism evidence="20 22">
    <name type="scientific">Dracunculus medinensis</name>
    <name type="common">Guinea worm</name>
    <dbReference type="NCBI Taxonomy" id="318479"/>
    <lineage>
        <taxon>Eukaryota</taxon>
        <taxon>Metazoa</taxon>
        <taxon>Ecdysozoa</taxon>
        <taxon>Nematoda</taxon>
        <taxon>Chromadorea</taxon>
        <taxon>Rhabditida</taxon>
        <taxon>Spirurina</taxon>
        <taxon>Dracunculoidea</taxon>
        <taxon>Dracunculidae</taxon>
        <taxon>Dracunculus</taxon>
    </lineage>
</organism>
<dbReference type="EMBL" id="UYYG01001214">
    <property type="protein sequence ID" value="VDN60401.1"/>
    <property type="molecule type" value="Genomic_DNA"/>
</dbReference>
<dbReference type="GO" id="GO:0052810">
    <property type="term" value="F:1-phosphatidylinositol-5-kinase activity"/>
    <property type="evidence" value="ECO:0007669"/>
    <property type="project" value="UniProtKB-ARBA"/>
</dbReference>
<dbReference type="InterPro" id="IPR000306">
    <property type="entry name" value="Znf_FYVE"/>
</dbReference>
<dbReference type="EC" id="2.7.1.150" evidence="2"/>
<dbReference type="Gene3D" id="3.30.810.10">
    <property type="entry name" value="2-Layer Sandwich"/>
    <property type="match status" value="1"/>
</dbReference>
<dbReference type="InterPro" id="IPR002423">
    <property type="entry name" value="Cpn60/GroEL/TCP-1"/>
</dbReference>
<sequence length="1588" mass="181011">MEENETNDTNSLTYFKRLPSEVEDGLISTSSSTISNWFIRFFKPIRESYNSNSANTSNKIDNVNNEEARKISLVDNCSDDSEPNSESVINERPMKKESDSSRFSNRLSSIFRSRRQVLIDYNQSDFRRYWMPDSSGKECYECQEKFTAFRRRHHCRLCGQIFCSKCCSYQVSGVLLGYTGDLRLCGYCAQIVVSRLPQLKLGAICDKDDTSSVHDNSEIATVSTGPVLWSCEPLVNGNLMEESKALPSDSKSSSTTPASLSVADLIYLERAVNPSSSLIDYENSPNIDECEPEWVKKIEMTVGSNRTESFSSKIDELCLRPDGSRSAIWNENAVECASKELSSNMVPKFDLVEFPAGTDIERAFEERAEKILTYLFEREMLDSSSWWDVIWPLCHRVSSLVKVDVEGRKDHINILKYVHIKKLCVENAKPSATVIDGVVCSKSIANRNMPCEVHNAAVLTLEGSIEYERVHDKLSSIDPIIMQETEYLGKQIERVLSHRPSVVLVERNVTRIAVDMLLSSRVTLICNIKKSVLYRVARSTLADVMPSLDAQILNQKIGFCPLFKQETVRLSDGSTKNLLIFSDCPPDLMCSILLRGKSERELRVAKRILRYAILMLYTNRLEIALMSSFGTKLIHRFPDCVVCQLNRNEEDPEPESFYSRLKVSTLSTSPLIDFGVPFLETAKGRKCVLRPYFKNHLYQYSKKVDSIEAKSKPAEYEEPVQRKELPMAKQCKNKIQKSNYCRLRLNRDATGIDSDAIASFRALSGREFRKRISIQRSLKNGLEIGLNRESVDDHQTAVVQDVFDPFIHQRIAILFGSFSSKSPNAPFFCVRPWVLQMELYGANDMCLGDFLRRFCFNKTYLCSSANCGIPMLDHARKMVYRNVCIEITTQSSVYIDENETATPSKPYSDQNVLVAWHYCPICKASSPIISLNDEICRLSFARYLDYLANGSYAVCNLASFERIRLYNVTFSPVVCTVEPLICTRKLIIDARDEIITTAEIIFGLMSVQLEKLTKAADFVNYSSYHSLLSTKLQDAREKFKMLKGSNTGDFIYNIMDFKEITKRQVDEFFFSEVYTADYADYFSLAIDEFDPKNNLQGDLLTIRSNDAIYIQAMDSVHACRYIIQHMINEWNEESNRLSNFLRMIKKSQVNGSNPQHIIPVTVSSAHVDTIAMIASALIVLSLFFIYISNQSILQESSARSLMDDLSGTTNDIELKPIDTPFSSQLHLSLPKPISRLSSIVVKDLIDQKGISHPDIGSIIAYAISSSEYDNKYRKLREMSFSNEISSSRLGIADLNAPNNNDHIELDFGDERAQYYVKVYYAERFHTLRKLLFIEGENCFLHSLSNSQKWNPQGGKSGASFYRTQDNRFVFKQMSRFEIQSFVKFAPNYFNYVSTAVTENKLTTLCKVYGVFRLGYKNKLNGLQLKIDLLVMEYLFYNRNVKQVWDLKGSQRNRMASEGKRTTDLVLLDENLSKDLWNNQLYVHPHSKAALNMAISNDSHFLSAQHIMDYSLLVGVDDVNNELILGIVDYMRTYTLDKKLESWVKIVAIPGPHLPTVISPEMYCTRFSDAIDTYFPVAPDQWTGLSLSY</sequence>
<dbReference type="Gene3D" id="3.50.7.10">
    <property type="entry name" value="GroEL"/>
    <property type="match status" value="1"/>
</dbReference>
<dbReference type="CDD" id="cd15725">
    <property type="entry name" value="FYVE_PIKfyve_Fab1"/>
    <property type="match status" value="1"/>
</dbReference>
<dbReference type="CDD" id="cd17300">
    <property type="entry name" value="PIPKc_PIKfyve"/>
    <property type="match status" value="1"/>
</dbReference>
<dbReference type="FunFam" id="3.50.7.10:FF:000007">
    <property type="entry name" value="1-phosphatidylinositol 3-phosphate 5-kinase isoform X1"/>
    <property type="match status" value="1"/>
</dbReference>
<dbReference type="GO" id="GO:0000285">
    <property type="term" value="F:1-phosphatidylinositol-3-phosphate 5-kinase activity"/>
    <property type="evidence" value="ECO:0007669"/>
    <property type="project" value="UniProtKB-EC"/>
</dbReference>
<dbReference type="GO" id="GO:0008270">
    <property type="term" value="F:zinc ion binding"/>
    <property type="evidence" value="ECO:0007669"/>
    <property type="project" value="UniProtKB-KW"/>
</dbReference>
<dbReference type="Gene3D" id="3.30.40.10">
    <property type="entry name" value="Zinc/RING finger domain, C3HC4 (zinc finger)"/>
    <property type="match status" value="1"/>
</dbReference>
<evidence type="ECO:0000259" key="17">
    <source>
        <dbReference type="PROSITE" id="PS50178"/>
    </source>
</evidence>
<comment type="catalytic activity">
    <reaction evidence="13">
        <text>a 1,2-diacyl-sn-glycero-3-phospho-(1D-myo-inositol-3-phosphate) + ATP = a 1,2-diacyl-sn-glycero-3-phospho-(1D-myo-inositol-3,5-bisphosphate) + ADP + H(+)</text>
        <dbReference type="Rhea" id="RHEA:13609"/>
        <dbReference type="ChEBI" id="CHEBI:15378"/>
        <dbReference type="ChEBI" id="CHEBI:30616"/>
        <dbReference type="ChEBI" id="CHEBI:57923"/>
        <dbReference type="ChEBI" id="CHEBI:58088"/>
        <dbReference type="ChEBI" id="CHEBI:456216"/>
        <dbReference type="EC" id="2.7.1.150"/>
    </reaction>
    <physiologicalReaction direction="left-to-right" evidence="13">
        <dbReference type="Rhea" id="RHEA:13610"/>
    </physiologicalReaction>
</comment>
<dbReference type="PROSITE" id="PS51455">
    <property type="entry name" value="PIPK"/>
    <property type="match status" value="1"/>
</dbReference>
<evidence type="ECO:0000256" key="12">
    <source>
        <dbReference type="ARBA" id="ARBA00023136"/>
    </source>
</evidence>
<evidence type="ECO:0000256" key="10">
    <source>
        <dbReference type="ARBA" id="ARBA00022833"/>
    </source>
</evidence>
<evidence type="ECO:0000256" key="11">
    <source>
        <dbReference type="ARBA" id="ARBA00022840"/>
    </source>
</evidence>
<evidence type="ECO:0000256" key="8">
    <source>
        <dbReference type="ARBA" id="ARBA00022771"/>
    </source>
</evidence>
<dbReference type="GO" id="GO:0010008">
    <property type="term" value="C:endosome membrane"/>
    <property type="evidence" value="ECO:0007669"/>
    <property type="project" value="UniProtKB-SubCell"/>
</dbReference>
<evidence type="ECO:0000256" key="5">
    <source>
        <dbReference type="ARBA" id="ARBA00022723"/>
    </source>
</evidence>
<keyword evidence="3" id="KW-0597">Phosphoprotein</keyword>
<dbReference type="PANTHER" id="PTHR45748:SF7">
    <property type="entry name" value="1-PHOSPHATIDYLINOSITOL 3-PHOSPHATE 5-KINASE-RELATED"/>
    <property type="match status" value="1"/>
</dbReference>
<feature type="domain" description="FYVE-type" evidence="17">
    <location>
        <begin position="133"/>
        <end position="188"/>
    </location>
</feature>